<evidence type="ECO:0000313" key="1">
    <source>
        <dbReference type="EMBL" id="KAL3565833.1"/>
    </source>
</evidence>
<name>A0ACC4AIZ8_POPAL</name>
<proteinExistence type="predicted"/>
<protein>
    <submittedName>
        <fullName evidence="1">Uncharacterized protein</fullName>
    </submittedName>
</protein>
<dbReference type="Proteomes" id="UP000309997">
    <property type="component" value="Unassembled WGS sequence"/>
</dbReference>
<dbReference type="EMBL" id="RCHU02000019">
    <property type="protein sequence ID" value="KAL3565833.1"/>
    <property type="molecule type" value="Genomic_DNA"/>
</dbReference>
<sequence length="103" mass="10580">MVCYGRLGSSMERLHESNPTQKNHKEETQDSLHYKANTAAATIPSDPTTLLCINQTALDICTGATGLSTLAAGTAYAGFSGAGATGAGAGALEAKMSLGRRTF</sequence>
<comment type="caution">
    <text evidence="1">The sequence shown here is derived from an EMBL/GenBank/DDBJ whole genome shotgun (WGS) entry which is preliminary data.</text>
</comment>
<gene>
    <name evidence="1" type="ORF">D5086_033879</name>
</gene>
<organism evidence="1 2">
    <name type="scientific">Populus alba</name>
    <name type="common">White poplar</name>
    <dbReference type="NCBI Taxonomy" id="43335"/>
    <lineage>
        <taxon>Eukaryota</taxon>
        <taxon>Viridiplantae</taxon>
        <taxon>Streptophyta</taxon>
        <taxon>Embryophyta</taxon>
        <taxon>Tracheophyta</taxon>
        <taxon>Spermatophyta</taxon>
        <taxon>Magnoliopsida</taxon>
        <taxon>eudicotyledons</taxon>
        <taxon>Gunneridae</taxon>
        <taxon>Pentapetalae</taxon>
        <taxon>rosids</taxon>
        <taxon>fabids</taxon>
        <taxon>Malpighiales</taxon>
        <taxon>Salicaceae</taxon>
        <taxon>Saliceae</taxon>
        <taxon>Populus</taxon>
    </lineage>
</organism>
<reference evidence="1 2" key="1">
    <citation type="journal article" date="2024" name="Plant Biotechnol. J.">
        <title>Genome and CRISPR/Cas9 system of a widespread forest tree (Populus alba) in the world.</title>
        <authorList>
            <person name="Liu Y.J."/>
            <person name="Jiang P.F."/>
            <person name="Han X.M."/>
            <person name="Li X.Y."/>
            <person name="Wang H.M."/>
            <person name="Wang Y.J."/>
            <person name="Wang X.X."/>
            <person name="Zeng Q.Y."/>
        </authorList>
    </citation>
    <scope>NUCLEOTIDE SEQUENCE [LARGE SCALE GENOMIC DNA]</scope>
    <source>
        <strain evidence="2">cv. PAL-ZL1</strain>
    </source>
</reference>
<accession>A0ACC4AIZ8</accession>
<keyword evidence="2" id="KW-1185">Reference proteome</keyword>
<evidence type="ECO:0000313" key="2">
    <source>
        <dbReference type="Proteomes" id="UP000309997"/>
    </source>
</evidence>